<sequence length="144" mass="16357">MRVLLVICFLWTSLLFACGNDELGQSASFAKINEDYSVGNFAGYDVYVPEIFKDYYLTSFTVVIKDTLLADLDFTEANSYEGYYKVFFQVNPERLDSLNIVLGYSTTKDKKGIVMCGERIQLNLKELLRANQPEMIIAPPPPLK</sequence>
<dbReference type="PROSITE" id="PS51257">
    <property type="entry name" value="PROKAR_LIPOPROTEIN"/>
    <property type="match status" value="1"/>
</dbReference>
<dbReference type="EMBL" id="LAZR01000409">
    <property type="protein sequence ID" value="KKN70183.1"/>
    <property type="molecule type" value="Genomic_DNA"/>
</dbReference>
<protein>
    <submittedName>
        <fullName evidence="1">Uncharacterized protein</fullName>
    </submittedName>
</protein>
<gene>
    <name evidence="1" type="ORF">LCGC14_0433480</name>
</gene>
<organism evidence="1">
    <name type="scientific">marine sediment metagenome</name>
    <dbReference type="NCBI Taxonomy" id="412755"/>
    <lineage>
        <taxon>unclassified sequences</taxon>
        <taxon>metagenomes</taxon>
        <taxon>ecological metagenomes</taxon>
    </lineage>
</organism>
<reference evidence="1" key="1">
    <citation type="journal article" date="2015" name="Nature">
        <title>Complex archaea that bridge the gap between prokaryotes and eukaryotes.</title>
        <authorList>
            <person name="Spang A."/>
            <person name="Saw J.H."/>
            <person name="Jorgensen S.L."/>
            <person name="Zaremba-Niedzwiedzka K."/>
            <person name="Martijn J."/>
            <person name="Lind A.E."/>
            <person name="van Eijk R."/>
            <person name="Schleper C."/>
            <person name="Guy L."/>
            <person name="Ettema T.J."/>
        </authorList>
    </citation>
    <scope>NUCLEOTIDE SEQUENCE</scope>
</reference>
<comment type="caution">
    <text evidence="1">The sequence shown here is derived from an EMBL/GenBank/DDBJ whole genome shotgun (WGS) entry which is preliminary data.</text>
</comment>
<accession>A0A0F9VWS0</accession>
<dbReference type="AlphaFoldDB" id="A0A0F9VWS0"/>
<proteinExistence type="predicted"/>
<evidence type="ECO:0000313" key="1">
    <source>
        <dbReference type="EMBL" id="KKN70183.1"/>
    </source>
</evidence>
<name>A0A0F9VWS0_9ZZZZ</name>